<organism evidence="2 3">
    <name type="scientific">Rhynchosporium agropyri</name>
    <dbReference type="NCBI Taxonomy" id="914238"/>
    <lineage>
        <taxon>Eukaryota</taxon>
        <taxon>Fungi</taxon>
        <taxon>Dikarya</taxon>
        <taxon>Ascomycota</taxon>
        <taxon>Pezizomycotina</taxon>
        <taxon>Leotiomycetes</taxon>
        <taxon>Helotiales</taxon>
        <taxon>Ploettnerulaceae</taxon>
        <taxon>Rhynchosporium</taxon>
    </lineage>
</organism>
<gene>
    <name evidence="2" type="ORF">RAG0_05899</name>
</gene>
<evidence type="ECO:0000313" key="3">
    <source>
        <dbReference type="Proteomes" id="UP000178912"/>
    </source>
</evidence>
<keyword evidence="3" id="KW-1185">Reference proteome</keyword>
<name>A0A1E1KFA9_9HELO</name>
<dbReference type="EMBL" id="FJUX01000028">
    <property type="protein sequence ID" value="CZS96682.1"/>
    <property type="molecule type" value="Genomic_DNA"/>
</dbReference>
<reference evidence="3" key="1">
    <citation type="submission" date="2016-03" db="EMBL/GenBank/DDBJ databases">
        <authorList>
            <person name="Guldener U."/>
        </authorList>
    </citation>
    <scope>NUCLEOTIDE SEQUENCE [LARGE SCALE GENOMIC DNA]</scope>
    <source>
        <strain evidence="3">04CH-RAC-A.6.1</strain>
    </source>
</reference>
<dbReference type="AlphaFoldDB" id="A0A1E1KFA9"/>
<evidence type="ECO:0000313" key="2">
    <source>
        <dbReference type="EMBL" id="CZS96682.1"/>
    </source>
</evidence>
<sequence>MYPKIVIATTFHNTGSTGNKIEPLSNSKATGYKPRSVYYYTGSISDYGGEKLRVARLLLQSKELWKVVIEGPEESSIKAYSTLGYIGYPPSRYSDPRIGFRGISSGLLEQDNTLGLGENTKETPKKKSSKGKNSKVLEVVDPLRSTKKNAKACTIILSICS</sequence>
<feature type="region of interest" description="Disordered" evidence="1">
    <location>
        <begin position="114"/>
        <end position="133"/>
    </location>
</feature>
<dbReference type="Proteomes" id="UP000178912">
    <property type="component" value="Unassembled WGS sequence"/>
</dbReference>
<evidence type="ECO:0000256" key="1">
    <source>
        <dbReference type="SAM" id="MobiDB-lite"/>
    </source>
</evidence>
<protein>
    <submittedName>
        <fullName evidence="2">Uncharacterized protein</fullName>
    </submittedName>
</protein>
<accession>A0A1E1KFA9</accession>
<proteinExistence type="predicted"/>